<dbReference type="SUPFAM" id="SSF52172">
    <property type="entry name" value="CheY-like"/>
    <property type="match status" value="1"/>
</dbReference>
<keyword evidence="4" id="KW-0804">Transcription</keyword>
<evidence type="ECO:0000256" key="1">
    <source>
        <dbReference type="ARBA" id="ARBA00022553"/>
    </source>
</evidence>
<dbReference type="Gene3D" id="3.40.50.2300">
    <property type="match status" value="1"/>
</dbReference>
<comment type="caution">
    <text evidence="8">The sequence shown here is derived from an EMBL/GenBank/DDBJ whole genome shotgun (WGS) entry which is preliminary data.</text>
</comment>
<keyword evidence="9" id="KW-1185">Reference proteome</keyword>
<dbReference type="PROSITE" id="PS50043">
    <property type="entry name" value="HTH_LUXR_2"/>
    <property type="match status" value="1"/>
</dbReference>
<feature type="modified residue" description="4-aspartylphosphate" evidence="5">
    <location>
        <position position="63"/>
    </location>
</feature>
<feature type="domain" description="HTH luxR-type" evidence="6">
    <location>
        <begin position="152"/>
        <end position="217"/>
    </location>
</feature>
<dbReference type="RefSeq" id="WP_187257765.1">
    <property type="nucleotide sequence ID" value="NZ_JBHULF010000020.1"/>
</dbReference>
<evidence type="ECO:0000313" key="8">
    <source>
        <dbReference type="EMBL" id="MBC6492442.1"/>
    </source>
</evidence>
<dbReference type="Pfam" id="PF00072">
    <property type="entry name" value="Response_reg"/>
    <property type="match status" value="1"/>
</dbReference>
<dbReference type="CDD" id="cd06170">
    <property type="entry name" value="LuxR_C_like"/>
    <property type="match status" value="1"/>
</dbReference>
<dbReference type="CDD" id="cd17535">
    <property type="entry name" value="REC_NarL-like"/>
    <property type="match status" value="1"/>
</dbReference>
<dbReference type="PRINTS" id="PR00038">
    <property type="entry name" value="HTHLUXR"/>
</dbReference>
<dbReference type="SMART" id="SM00448">
    <property type="entry name" value="REC"/>
    <property type="match status" value="1"/>
</dbReference>
<dbReference type="Pfam" id="PF00196">
    <property type="entry name" value="GerE"/>
    <property type="match status" value="1"/>
</dbReference>
<reference evidence="8 9" key="1">
    <citation type="submission" date="2016-07" db="EMBL/GenBank/DDBJ databases">
        <title>Genome analysis of Flavihumibacter stibioxidans YS-17.</title>
        <authorList>
            <person name="Shi K."/>
            <person name="Han Y."/>
            <person name="Wang G."/>
        </authorList>
    </citation>
    <scope>NUCLEOTIDE SEQUENCE [LARGE SCALE GENOMIC DNA]</scope>
    <source>
        <strain evidence="8 9">YS-17</strain>
    </source>
</reference>
<dbReference type="EMBL" id="MBUA01000028">
    <property type="protein sequence ID" value="MBC6492442.1"/>
    <property type="molecule type" value="Genomic_DNA"/>
</dbReference>
<protein>
    <recommendedName>
        <fullName evidence="10">DNA-binding response regulator</fullName>
    </recommendedName>
</protein>
<dbReference type="PANTHER" id="PTHR43214:SF41">
    <property type="entry name" value="NITRATE_NITRITE RESPONSE REGULATOR PROTEIN NARP"/>
    <property type="match status" value="1"/>
</dbReference>
<evidence type="ECO:0000256" key="2">
    <source>
        <dbReference type="ARBA" id="ARBA00023015"/>
    </source>
</evidence>
<evidence type="ECO:0008006" key="10">
    <source>
        <dbReference type="Google" id="ProtNLM"/>
    </source>
</evidence>
<keyword evidence="1 5" id="KW-0597">Phosphoprotein</keyword>
<evidence type="ECO:0000313" key="9">
    <source>
        <dbReference type="Proteomes" id="UP000765802"/>
    </source>
</evidence>
<name>A0ABR7MBU4_9BACT</name>
<proteinExistence type="predicted"/>
<gene>
    <name evidence="8" type="ORF">BC349_15380</name>
</gene>
<evidence type="ECO:0000256" key="5">
    <source>
        <dbReference type="PROSITE-ProRule" id="PRU00169"/>
    </source>
</evidence>
<evidence type="ECO:0000256" key="4">
    <source>
        <dbReference type="ARBA" id="ARBA00023163"/>
    </source>
</evidence>
<dbReference type="PANTHER" id="PTHR43214">
    <property type="entry name" value="TWO-COMPONENT RESPONSE REGULATOR"/>
    <property type="match status" value="1"/>
</dbReference>
<sequence length="225" mass="25498">MPNKQQKKYTVAIADDHRLIAESLSHLINDIPGFEVTVLANNGQTLLSKLEALSIPPDIAILDINMPVMNGVITARELSVAYPTIKLLALSMNDDETSVIQMIRSGCRGYLLKDCTQAELQKAMLEIIERGFYYSDFVTGKLIHTIHKEEKDPEKLIKLTDREMEFVKYAASEMTYKEIATTMKLSERTIDGYREALFEKLQVKSRVGLVLFAIRIGWVNADKTR</sequence>
<dbReference type="InterPro" id="IPR039420">
    <property type="entry name" value="WalR-like"/>
</dbReference>
<evidence type="ECO:0000256" key="3">
    <source>
        <dbReference type="ARBA" id="ARBA00023125"/>
    </source>
</evidence>
<dbReference type="InterPro" id="IPR011006">
    <property type="entry name" value="CheY-like_superfamily"/>
</dbReference>
<keyword evidence="2" id="KW-0805">Transcription regulation</keyword>
<accession>A0ABR7MBU4</accession>
<keyword evidence="3" id="KW-0238">DNA-binding</keyword>
<dbReference type="InterPro" id="IPR016032">
    <property type="entry name" value="Sig_transdc_resp-reg_C-effctor"/>
</dbReference>
<evidence type="ECO:0000259" key="6">
    <source>
        <dbReference type="PROSITE" id="PS50043"/>
    </source>
</evidence>
<dbReference type="Proteomes" id="UP000765802">
    <property type="component" value="Unassembled WGS sequence"/>
</dbReference>
<evidence type="ECO:0000259" key="7">
    <source>
        <dbReference type="PROSITE" id="PS50110"/>
    </source>
</evidence>
<dbReference type="InterPro" id="IPR058245">
    <property type="entry name" value="NreC/VraR/RcsB-like_REC"/>
</dbReference>
<feature type="domain" description="Response regulatory" evidence="7">
    <location>
        <begin position="10"/>
        <end position="128"/>
    </location>
</feature>
<dbReference type="PROSITE" id="PS50110">
    <property type="entry name" value="RESPONSE_REGULATORY"/>
    <property type="match status" value="1"/>
</dbReference>
<dbReference type="SUPFAM" id="SSF46894">
    <property type="entry name" value="C-terminal effector domain of the bipartite response regulators"/>
    <property type="match status" value="1"/>
</dbReference>
<dbReference type="InterPro" id="IPR001789">
    <property type="entry name" value="Sig_transdc_resp-reg_receiver"/>
</dbReference>
<dbReference type="SMART" id="SM00421">
    <property type="entry name" value="HTH_LUXR"/>
    <property type="match status" value="1"/>
</dbReference>
<dbReference type="InterPro" id="IPR000792">
    <property type="entry name" value="Tscrpt_reg_LuxR_C"/>
</dbReference>
<organism evidence="8 9">
    <name type="scientific">Flavihumibacter stibioxidans</name>
    <dbReference type="NCBI Taxonomy" id="1834163"/>
    <lineage>
        <taxon>Bacteria</taxon>
        <taxon>Pseudomonadati</taxon>
        <taxon>Bacteroidota</taxon>
        <taxon>Chitinophagia</taxon>
        <taxon>Chitinophagales</taxon>
        <taxon>Chitinophagaceae</taxon>
        <taxon>Flavihumibacter</taxon>
    </lineage>
</organism>